<dbReference type="GO" id="GO:0003824">
    <property type="term" value="F:catalytic activity"/>
    <property type="evidence" value="ECO:0007669"/>
    <property type="project" value="InterPro"/>
</dbReference>
<dbReference type="InterPro" id="IPR036265">
    <property type="entry name" value="HIT-like_sf"/>
</dbReference>
<keyword evidence="4" id="KW-1185">Reference proteome</keyword>
<dbReference type="PROSITE" id="PS51084">
    <property type="entry name" value="HIT_2"/>
    <property type="match status" value="1"/>
</dbReference>
<dbReference type="InterPro" id="IPR011146">
    <property type="entry name" value="HIT-like"/>
</dbReference>
<dbReference type="SUPFAM" id="SSF54197">
    <property type="entry name" value="HIT-like"/>
    <property type="match status" value="1"/>
</dbReference>
<dbReference type="Gene3D" id="3.30.428.10">
    <property type="entry name" value="HIT-like"/>
    <property type="match status" value="1"/>
</dbReference>
<feature type="domain" description="HIT" evidence="2">
    <location>
        <begin position="7"/>
        <end position="110"/>
    </location>
</feature>
<accession>A0A3P3QXZ5</accession>
<evidence type="ECO:0000259" key="2">
    <source>
        <dbReference type="PROSITE" id="PS51084"/>
    </source>
</evidence>
<name>A0A3P3QXZ5_9FIRM</name>
<dbReference type="Pfam" id="PF01230">
    <property type="entry name" value="HIT"/>
    <property type="match status" value="1"/>
</dbReference>
<feature type="short sequence motif" description="Histidine triad motif" evidence="1">
    <location>
        <begin position="95"/>
        <end position="99"/>
    </location>
</feature>
<evidence type="ECO:0000256" key="1">
    <source>
        <dbReference type="PROSITE-ProRule" id="PRU00464"/>
    </source>
</evidence>
<protein>
    <submittedName>
        <fullName evidence="3">HIT family protein</fullName>
    </submittedName>
</protein>
<comment type="caution">
    <text evidence="3">The sequence shown here is derived from an EMBL/GenBank/DDBJ whole genome shotgun (WGS) entry which is preliminary data.</text>
</comment>
<evidence type="ECO:0000313" key="4">
    <source>
        <dbReference type="Proteomes" id="UP000272490"/>
    </source>
</evidence>
<dbReference type="EMBL" id="RRCO01000002">
    <property type="protein sequence ID" value="RRJ26015.1"/>
    <property type="molecule type" value="Genomic_DNA"/>
</dbReference>
<dbReference type="OrthoDB" id="9784774at2"/>
<organism evidence="3 4">
    <name type="scientific">Lachnoanaerobaculum gingivalis</name>
    <dbReference type="NCBI Taxonomy" id="2490855"/>
    <lineage>
        <taxon>Bacteria</taxon>
        <taxon>Bacillati</taxon>
        <taxon>Bacillota</taxon>
        <taxon>Clostridia</taxon>
        <taxon>Lachnospirales</taxon>
        <taxon>Lachnospiraceae</taxon>
        <taxon>Lachnoanaerobaculum</taxon>
    </lineage>
</organism>
<dbReference type="RefSeq" id="WP_128673817.1">
    <property type="nucleotide sequence ID" value="NZ_CAUQHB010000086.1"/>
</dbReference>
<sequence length="143" mass="16523">MKDNNCAYCVQGDSLDKFGYPVGQMESGYLYIFKEQSKMGRVILAYKDHVSEIVDISDEERNQFFADVNKIAKVVHKVFAPSKVNYGMYGDTGCHLHMHIVPKYEGGDEWGSTFTMNPDKKYLKESDYEEMAKILRRDLNIEK</sequence>
<dbReference type="AlphaFoldDB" id="A0A3P3QXZ5"/>
<reference evidence="3 4" key="1">
    <citation type="submission" date="2018-11" db="EMBL/GenBank/DDBJ databases">
        <title>Genome sequencing of Lachnoanaerobaculum sp. KCOM 2030 (= ChDC B114).</title>
        <authorList>
            <person name="Kook J.-K."/>
            <person name="Park S.-N."/>
            <person name="Lim Y.K."/>
        </authorList>
    </citation>
    <scope>NUCLEOTIDE SEQUENCE [LARGE SCALE GENOMIC DNA]</scope>
    <source>
        <strain evidence="3 4">KCOM 2030</strain>
    </source>
</reference>
<proteinExistence type="predicted"/>
<gene>
    <name evidence="3" type="ORF">EHV10_05630</name>
</gene>
<dbReference type="Proteomes" id="UP000272490">
    <property type="component" value="Unassembled WGS sequence"/>
</dbReference>
<evidence type="ECO:0000313" key="3">
    <source>
        <dbReference type="EMBL" id="RRJ26015.1"/>
    </source>
</evidence>